<keyword evidence="3" id="KW-0472">Membrane</keyword>
<accession>A0A0C4DZB5</accession>
<proteinExistence type="predicted"/>
<dbReference type="NCBIfam" id="NF037959">
    <property type="entry name" value="MFS_SpdSyn"/>
    <property type="match status" value="1"/>
</dbReference>
<reference evidence="6" key="2">
    <citation type="submission" date="2010-05" db="EMBL/GenBank/DDBJ databases">
        <title>The genome sequence of Magnaporthe poae strain ATCC 64411.</title>
        <authorList>
            <person name="Ma L.-J."/>
            <person name="Dead R."/>
            <person name="Young S."/>
            <person name="Zeng Q."/>
            <person name="Koehrsen M."/>
            <person name="Alvarado L."/>
            <person name="Berlin A."/>
            <person name="Chapman S.B."/>
            <person name="Chen Z."/>
            <person name="Freedman E."/>
            <person name="Gellesch M."/>
            <person name="Goldberg J."/>
            <person name="Griggs A."/>
            <person name="Gujja S."/>
            <person name="Heilman E.R."/>
            <person name="Heiman D."/>
            <person name="Hepburn T."/>
            <person name="Howarth C."/>
            <person name="Jen D."/>
            <person name="Larson L."/>
            <person name="Mehta T."/>
            <person name="Neiman D."/>
            <person name="Pearson M."/>
            <person name="Roberts A."/>
            <person name="Saif S."/>
            <person name="Shea T."/>
            <person name="Shenoy N."/>
            <person name="Sisk P."/>
            <person name="Stolte C."/>
            <person name="Sykes S."/>
            <person name="Walk T."/>
            <person name="White J."/>
            <person name="Yandava C."/>
            <person name="Haas B."/>
            <person name="Nusbaum C."/>
            <person name="Birren B."/>
        </authorList>
    </citation>
    <scope>NUCLEOTIDE SEQUENCE [LARGE SCALE GENOMIC DNA]</scope>
    <source>
        <strain evidence="6">ATCC 64411 / 73-15</strain>
    </source>
</reference>
<protein>
    <recommendedName>
        <fullName evidence="7">Spermine/spermidine synthase</fullName>
    </recommendedName>
</protein>
<evidence type="ECO:0008006" key="7">
    <source>
        <dbReference type="Google" id="ProtNLM"/>
    </source>
</evidence>
<dbReference type="PANTHER" id="PTHR43317:SF1">
    <property type="entry name" value="THERMOSPERMINE SYNTHASE ACAULIS5"/>
    <property type="match status" value="1"/>
</dbReference>
<feature type="transmembrane region" description="Helical" evidence="3">
    <location>
        <begin position="118"/>
        <end position="137"/>
    </location>
</feature>
<evidence type="ECO:0000313" key="4">
    <source>
        <dbReference type="EMBL" id="KLU86396.1"/>
    </source>
</evidence>
<feature type="transmembrane region" description="Helical" evidence="3">
    <location>
        <begin position="55"/>
        <end position="72"/>
    </location>
</feature>
<evidence type="ECO:0000256" key="1">
    <source>
        <dbReference type="ARBA" id="ARBA00023115"/>
    </source>
</evidence>
<reference evidence="5" key="5">
    <citation type="submission" date="2015-06" db="UniProtKB">
        <authorList>
            <consortium name="EnsemblFungi"/>
        </authorList>
    </citation>
    <scope>IDENTIFICATION</scope>
    <source>
        <strain evidence="5">ATCC 64411</strain>
    </source>
</reference>
<feature type="transmembrane region" description="Helical" evidence="3">
    <location>
        <begin position="93"/>
        <end position="112"/>
    </location>
</feature>
<evidence type="ECO:0000313" key="6">
    <source>
        <dbReference type="Proteomes" id="UP000011715"/>
    </source>
</evidence>
<reference evidence="4" key="1">
    <citation type="submission" date="2010-05" db="EMBL/GenBank/DDBJ databases">
        <title>The Genome Sequence of Magnaporthe poae strain ATCC 64411.</title>
        <authorList>
            <consortium name="The Broad Institute Genome Sequencing Platform"/>
            <consortium name="Broad Institute Genome Sequencing Center for Infectious Disease"/>
            <person name="Ma L.-J."/>
            <person name="Dead R."/>
            <person name="Young S."/>
            <person name="Zeng Q."/>
            <person name="Koehrsen M."/>
            <person name="Alvarado L."/>
            <person name="Berlin A."/>
            <person name="Chapman S.B."/>
            <person name="Chen Z."/>
            <person name="Freedman E."/>
            <person name="Gellesch M."/>
            <person name="Goldberg J."/>
            <person name="Griggs A."/>
            <person name="Gujja S."/>
            <person name="Heilman E.R."/>
            <person name="Heiman D."/>
            <person name="Hepburn T."/>
            <person name="Howarth C."/>
            <person name="Jen D."/>
            <person name="Larson L."/>
            <person name="Mehta T."/>
            <person name="Neiman D."/>
            <person name="Pearson M."/>
            <person name="Roberts A."/>
            <person name="Saif S."/>
            <person name="Shea T."/>
            <person name="Shenoy N."/>
            <person name="Sisk P."/>
            <person name="Stolte C."/>
            <person name="Sykes S."/>
            <person name="Walk T."/>
            <person name="White J."/>
            <person name="Yandava C."/>
            <person name="Haas B."/>
            <person name="Nusbaum C."/>
            <person name="Birren B."/>
        </authorList>
    </citation>
    <scope>NUCLEOTIDE SEQUENCE</scope>
    <source>
        <strain evidence="4">ATCC 64411</strain>
    </source>
</reference>
<keyword evidence="3" id="KW-0812">Transmembrane</keyword>
<dbReference type="AlphaFoldDB" id="A0A0C4DZB5"/>
<feature type="transmembrane region" description="Helical" evidence="3">
    <location>
        <begin position="149"/>
        <end position="169"/>
    </location>
</feature>
<dbReference type="OrthoDB" id="2016285at2759"/>
<reference evidence="4" key="3">
    <citation type="submission" date="2011-03" db="EMBL/GenBank/DDBJ databases">
        <title>Annotation of Magnaporthe poae ATCC 64411.</title>
        <authorList>
            <person name="Ma L.-J."/>
            <person name="Dead R."/>
            <person name="Young S.K."/>
            <person name="Zeng Q."/>
            <person name="Gargeya S."/>
            <person name="Fitzgerald M."/>
            <person name="Haas B."/>
            <person name="Abouelleil A."/>
            <person name="Alvarado L."/>
            <person name="Arachchi H.M."/>
            <person name="Berlin A."/>
            <person name="Brown A."/>
            <person name="Chapman S.B."/>
            <person name="Chen Z."/>
            <person name="Dunbar C."/>
            <person name="Freedman E."/>
            <person name="Gearin G."/>
            <person name="Gellesch M."/>
            <person name="Goldberg J."/>
            <person name="Griggs A."/>
            <person name="Gujja S."/>
            <person name="Heiman D."/>
            <person name="Howarth C."/>
            <person name="Larson L."/>
            <person name="Lui A."/>
            <person name="MacDonald P.J.P."/>
            <person name="Mehta T."/>
            <person name="Montmayeur A."/>
            <person name="Murphy C."/>
            <person name="Neiman D."/>
            <person name="Pearson M."/>
            <person name="Priest M."/>
            <person name="Roberts A."/>
            <person name="Saif S."/>
            <person name="Shea T."/>
            <person name="Shenoy N."/>
            <person name="Sisk P."/>
            <person name="Stolte C."/>
            <person name="Sykes S."/>
            <person name="Yandava C."/>
            <person name="Wortman J."/>
            <person name="Nusbaum C."/>
            <person name="Birren B."/>
        </authorList>
    </citation>
    <scope>NUCLEOTIDE SEQUENCE</scope>
    <source>
        <strain evidence="4">ATCC 64411</strain>
    </source>
</reference>
<evidence type="ECO:0000313" key="5">
    <source>
        <dbReference type="EnsemblFungi" id="MAPG_05410T0"/>
    </source>
</evidence>
<dbReference type="Pfam" id="PF01564">
    <property type="entry name" value="Spermine_synth"/>
    <property type="match status" value="1"/>
</dbReference>
<keyword evidence="1" id="KW-0620">Polyamine biosynthesis</keyword>
<dbReference type="STRING" id="644358.A0A0C4DZB5"/>
<dbReference type="GO" id="GO:0006596">
    <property type="term" value="P:polyamine biosynthetic process"/>
    <property type="evidence" value="ECO:0007669"/>
    <property type="project" value="UniProtKB-KW"/>
</dbReference>
<dbReference type="EnsemblFungi" id="MAPG_05410T0">
    <property type="protein sequence ID" value="MAPG_05410T0"/>
    <property type="gene ID" value="MAPG_05410"/>
</dbReference>
<keyword evidence="3" id="KW-1133">Transmembrane helix</keyword>
<dbReference type="FunFam" id="3.40.50.150:FF:000288">
    <property type="entry name" value="Spermine/spermidine synthase, putative"/>
    <property type="match status" value="1"/>
</dbReference>
<dbReference type="SUPFAM" id="SSF53335">
    <property type="entry name" value="S-adenosyl-L-methionine-dependent methyltransferases"/>
    <property type="match status" value="1"/>
</dbReference>
<dbReference type="Gene3D" id="3.40.50.150">
    <property type="entry name" value="Vaccinia Virus protein VP39"/>
    <property type="match status" value="1"/>
</dbReference>
<dbReference type="PANTHER" id="PTHR43317">
    <property type="entry name" value="THERMOSPERMINE SYNTHASE ACAULIS5"/>
    <property type="match status" value="1"/>
</dbReference>
<dbReference type="EMBL" id="GL876969">
    <property type="protein sequence ID" value="KLU86396.1"/>
    <property type="molecule type" value="Genomic_DNA"/>
</dbReference>
<organism evidence="5 6">
    <name type="scientific">Magnaporthiopsis poae (strain ATCC 64411 / 73-15)</name>
    <name type="common">Kentucky bluegrass fungus</name>
    <name type="synonym">Magnaporthe poae</name>
    <dbReference type="NCBI Taxonomy" id="644358"/>
    <lineage>
        <taxon>Eukaryota</taxon>
        <taxon>Fungi</taxon>
        <taxon>Dikarya</taxon>
        <taxon>Ascomycota</taxon>
        <taxon>Pezizomycotina</taxon>
        <taxon>Sordariomycetes</taxon>
        <taxon>Sordariomycetidae</taxon>
        <taxon>Magnaporthales</taxon>
        <taxon>Magnaporthaceae</taxon>
        <taxon>Magnaporthiopsis</taxon>
    </lineage>
</organism>
<reference evidence="5" key="4">
    <citation type="journal article" date="2015" name="G3 (Bethesda)">
        <title>Genome sequences of three phytopathogenic species of the Magnaporthaceae family of fungi.</title>
        <authorList>
            <person name="Okagaki L.H."/>
            <person name="Nunes C.C."/>
            <person name="Sailsbery J."/>
            <person name="Clay B."/>
            <person name="Brown D."/>
            <person name="John T."/>
            <person name="Oh Y."/>
            <person name="Young N."/>
            <person name="Fitzgerald M."/>
            <person name="Haas B.J."/>
            <person name="Zeng Q."/>
            <person name="Young S."/>
            <person name="Adiconis X."/>
            <person name="Fan L."/>
            <person name="Levin J.Z."/>
            <person name="Mitchell T.K."/>
            <person name="Okubara P.A."/>
            <person name="Farman M.L."/>
            <person name="Kohn L.M."/>
            <person name="Birren B."/>
            <person name="Ma L.-J."/>
            <person name="Dean R.A."/>
        </authorList>
    </citation>
    <scope>NUCLEOTIDE SEQUENCE</scope>
    <source>
        <strain evidence="5">ATCC 64411 / 73-15</strain>
    </source>
</reference>
<dbReference type="eggNOG" id="ENOG502QTVA">
    <property type="taxonomic scope" value="Eukaryota"/>
</dbReference>
<feature type="transmembrane region" description="Helical" evidence="3">
    <location>
        <begin position="219"/>
        <end position="242"/>
    </location>
</feature>
<dbReference type="VEuPathDB" id="FungiDB:MAPG_05410"/>
<evidence type="ECO:0000256" key="2">
    <source>
        <dbReference type="SAM" id="MobiDB-lite"/>
    </source>
</evidence>
<dbReference type="Proteomes" id="UP000011715">
    <property type="component" value="Unassembled WGS sequence"/>
</dbReference>
<feature type="region of interest" description="Disordered" evidence="2">
    <location>
        <begin position="1"/>
        <end position="22"/>
    </location>
</feature>
<dbReference type="EMBL" id="ADBL01001285">
    <property type="status" value="NOT_ANNOTATED_CDS"/>
    <property type="molecule type" value="Genomic_DNA"/>
</dbReference>
<sequence>MAPKKQKQKEAEKPDVIIDPNSSFTPESFERELKALAAKAKEDTWAKAAREQAEAFLPALALISLAAAFANVSQLAMSPVYGSIPAARFHDRLVMAACFTGWSTNLVLGRFLPVKPIYLLPVIALYVPAAQFLLFKLSGRLTAYWGPPATELLTLFPVIVGSVACSATYLERAEFGWLPRWLGDAAPGIGSWGVYRLAERLSQNAIQAYIGKSILATRVAMQLVLGLLYAAFAPSKLLLYAIPGLLHTAVLNPHLATPYALQRLNSALQAQHGWTVLDQRESLTGYVSVIENDEQGLRVMRCDHSLLGGEWIKYRRSISEPIYGIFAMLEAVRLVQVKEQVPDKDAKALVIGMGVGTTPSALITHGIDTTIVEIDPAVYDFAVQYFNVPTRHTPVIQDAVAYARKLANASSEQFNYIVNDVFTGGAEPIELFTLEFLQDLHTLLTPQGVIAINYAGDSSLPPPKIVLNTIKSVFPSCRIYREHPRNATEVAQTGVDFANMVFFCQKSEGKIEFRNPTPQDILGSMARNAFLLPKHEVLESDFLASEESILARNSTDLLVKWHEKSALGHWEIMRTVIPGFVWEAW</sequence>
<gene>
    <name evidence="4" type="ORF">MAPG_05410</name>
</gene>
<dbReference type="InterPro" id="IPR029063">
    <property type="entry name" value="SAM-dependent_MTases_sf"/>
</dbReference>
<evidence type="ECO:0000256" key="3">
    <source>
        <dbReference type="SAM" id="Phobius"/>
    </source>
</evidence>
<keyword evidence="6" id="KW-1185">Reference proteome</keyword>
<dbReference type="OMA" id="CFIGWAG"/>
<name>A0A0C4DZB5_MAGP6</name>